<dbReference type="Pfam" id="PF01037">
    <property type="entry name" value="AsnC_trans_reg"/>
    <property type="match status" value="1"/>
</dbReference>
<dbReference type="Gene3D" id="3.30.70.920">
    <property type="match status" value="1"/>
</dbReference>
<dbReference type="InterPro" id="IPR000485">
    <property type="entry name" value="AsnC-type_HTH_dom"/>
</dbReference>
<dbReference type="GO" id="GO:0005829">
    <property type="term" value="C:cytosol"/>
    <property type="evidence" value="ECO:0007669"/>
    <property type="project" value="TreeGrafter"/>
</dbReference>
<dbReference type="GO" id="GO:0043565">
    <property type="term" value="F:sequence-specific DNA binding"/>
    <property type="evidence" value="ECO:0007669"/>
    <property type="project" value="InterPro"/>
</dbReference>
<dbReference type="EMBL" id="PYIX02000001">
    <property type="protein sequence ID" value="RFC85515.1"/>
    <property type="molecule type" value="Genomic_DNA"/>
</dbReference>
<evidence type="ECO:0000313" key="6">
    <source>
        <dbReference type="EMBL" id="RFC85515.1"/>
    </source>
</evidence>
<evidence type="ECO:0000256" key="1">
    <source>
        <dbReference type="ARBA" id="ARBA00023015"/>
    </source>
</evidence>
<accession>A0A371YVL1</accession>
<dbReference type="InterPro" id="IPR036390">
    <property type="entry name" value="WH_DNA-bd_sf"/>
</dbReference>
<dbReference type="SUPFAM" id="SSF46785">
    <property type="entry name" value="Winged helix' DNA-binding domain"/>
    <property type="match status" value="1"/>
</dbReference>
<reference evidence="5" key="1">
    <citation type="journal article" date="2014" name="Int. J. Syst. Evol. Microbiol.">
        <title>Complete genome of a new Firmicutes species belonging to the dominant human colonic microbiota ('Ruminococcus bicirculans') reveals two chromosomes and a selective capacity to utilize plant glucans.</title>
        <authorList>
            <consortium name="NISC Comparative Sequencing Program"/>
            <person name="Wegmann U."/>
            <person name="Louis P."/>
            <person name="Goesmann A."/>
            <person name="Henrissat B."/>
            <person name="Duncan S.H."/>
            <person name="Flint H.J."/>
        </authorList>
    </citation>
    <scope>NUCLEOTIDE SEQUENCE</scope>
    <source>
        <strain evidence="5">KCTC 62575</strain>
    </source>
</reference>
<evidence type="ECO:0000256" key="3">
    <source>
        <dbReference type="ARBA" id="ARBA00023163"/>
    </source>
</evidence>
<dbReference type="RefSeq" id="WP_107006560.1">
    <property type="nucleotide sequence ID" value="NZ_JAVIDQ010000017.1"/>
</dbReference>
<dbReference type="PANTHER" id="PTHR30154">
    <property type="entry name" value="LEUCINE-RESPONSIVE REGULATORY PROTEIN"/>
    <property type="match status" value="1"/>
</dbReference>
<evidence type="ECO:0000259" key="4">
    <source>
        <dbReference type="PROSITE" id="PS50956"/>
    </source>
</evidence>
<dbReference type="PANTHER" id="PTHR30154:SF46">
    <property type="entry name" value="TRANSCRIPTIONAL REGULATORY PROTEIN"/>
    <property type="match status" value="1"/>
</dbReference>
<dbReference type="PRINTS" id="PR00033">
    <property type="entry name" value="HTHASNC"/>
</dbReference>
<dbReference type="PROSITE" id="PS50956">
    <property type="entry name" value="HTH_ASNC_2"/>
    <property type="match status" value="1"/>
</dbReference>
<proteinExistence type="predicted"/>
<dbReference type="Pfam" id="PF13404">
    <property type="entry name" value="HTH_AsnC-type"/>
    <property type="match status" value="1"/>
</dbReference>
<protein>
    <submittedName>
        <fullName evidence="6">Lrp/AsnC family transcriptional regulator</fullName>
    </submittedName>
</protein>
<dbReference type="InterPro" id="IPR019888">
    <property type="entry name" value="Tscrpt_reg_AsnC-like"/>
</dbReference>
<dbReference type="AlphaFoldDB" id="A0A371YVL1"/>
<keyword evidence="8" id="KW-1185">Reference proteome</keyword>
<evidence type="ECO:0000313" key="8">
    <source>
        <dbReference type="Proteomes" id="UP001595455"/>
    </source>
</evidence>
<keyword evidence="2" id="KW-0238">DNA-binding</keyword>
<feature type="domain" description="HTH asnC-type" evidence="4">
    <location>
        <begin position="1"/>
        <end position="62"/>
    </location>
</feature>
<dbReference type="Proteomes" id="UP000240957">
    <property type="component" value="Unassembled WGS sequence"/>
</dbReference>
<dbReference type="SUPFAM" id="SSF54909">
    <property type="entry name" value="Dimeric alpha+beta barrel"/>
    <property type="match status" value="1"/>
</dbReference>
<gene>
    <name evidence="5" type="ORF">ACFODO_15150</name>
    <name evidence="6" type="ORF">C9E89_000920</name>
</gene>
<reference evidence="8" key="3">
    <citation type="journal article" date="2019" name="Int. J. Syst. Evol. Microbiol.">
        <title>The Global Catalogue of Microorganisms (GCM) 10K type strain sequencing project: providing services to taxonomists for standard genome sequencing and annotation.</title>
        <authorList>
            <consortium name="The Broad Institute Genomics Platform"/>
            <consortium name="The Broad Institute Genome Sequencing Center for Infectious Disease"/>
            <person name="Wu L."/>
            <person name="Ma J."/>
        </authorList>
    </citation>
    <scope>NUCLEOTIDE SEQUENCE [LARGE SCALE GENOMIC DNA]</scope>
    <source>
        <strain evidence="8">KCTC 62575</strain>
    </source>
</reference>
<comment type="caution">
    <text evidence="6">The sequence shown here is derived from an EMBL/GenBank/DDBJ whole genome shotgun (WGS) entry which is preliminary data.</text>
</comment>
<dbReference type="Gene3D" id="1.10.10.10">
    <property type="entry name" value="Winged helix-like DNA-binding domain superfamily/Winged helix DNA-binding domain"/>
    <property type="match status" value="1"/>
</dbReference>
<reference evidence="6 7" key="2">
    <citation type="submission" date="2018-08" db="EMBL/GenBank/DDBJ databases">
        <title>The draft genome of Acinetobacter sichuanensis strain WCHAc060041.</title>
        <authorList>
            <person name="Qin J."/>
            <person name="Feng Y."/>
            <person name="Zong Z."/>
        </authorList>
    </citation>
    <scope>NUCLEOTIDE SEQUENCE [LARGE SCALE GENOMIC DNA]</scope>
    <source>
        <strain evidence="6 7">WCHAc060041</strain>
    </source>
</reference>
<dbReference type="OrthoDB" id="8590699at2"/>
<evidence type="ECO:0000313" key="5">
    <source>
        <dbReference type="EMBL" id="MFC2996574.1"/>
    </source>
</evidence>
<dbReference type="Proteomes" id="UP001595455">
    <property type="component" value="Unassembled WGS sequence"/>
</dbReference>
<dbReference type="GO" id="GO:0043200">
    <property type="term" value="P:response to amino acid"/>
    <property type="evidence" value="ECO:0007669"/>
    <property type="project" value="TreeGrafter"/>
</dbReference>
<dbReference type="SMART" id="SM00344">
    <property type="entry name" value="HTH_ASNC"/>
    <property type="match status" value="1"/>
</dbReference>
<sequence length="155" mass="17586">MDKFDWQIIQALQRNGRLTNQEIGDTIGLSASQCSRRRQILEQKGIILGYSARILPQALGINVMAMVHVNLSTHGAVSKQAFQDLIECEDQIQEAFSLSGDADYMLKVVAENLEQLSHFVTERLLACDFIGHIKSYIVLKNFKEQNQIMMKPKFT</sequence>
<keyword evidence="1" id="KW-0805">Transcription regulation</keyword>
<dbReference type="InterPro" id="IPR019887">
    <property type="entry name" value="Tscrpt_reg_AsnC/Lrp_C"/>
</dbReference>
<evidence type="ECO:0000256" key="2">
    <source>
        <dbReference type="ARBA" id="ARBA00023125"/>
    </source>
</evidence>
<dbReference type="InterPro" id="IPR036388">
    <property type="entry name" value="WH-like_DNA-bd_sf"/>
</dbReference>
<organism evidence="6 7">
    <name type="scientific">Acinetobacter sichuanensis</name>
    <dbReference type="NCBI Taxonomy" id="2136183"/>
    <lineage>
        <taxon>Bacteria</taxon>
        <taxon>Pseudomonadati</taxon>
        <taxon>Pseudomonadota</taxon>
        <taxon>Gammaproteobacteria</taxon>
        <taxon>Moraxellales</taxon>
        <taxon>Moraxellaceae</taxon>
        <taxon>Acinetobacter</taxon>
    </lineage>
</organism>
<evidence type="ECO:0000313" key="7">
    <source>
        <dbReference type="Proteomes" id="UP000240957"/>
    </source>
</evidence>
<keyword evidence="3" id="KW-0804">Transcription</keyword>
<dbReference type="InterPro" id="IPR011008">
    <property type="entry name" value="Dimeric_a/b-barrel"/>
</dbReference>
<reference evidence="5" key="4">
    <citation type="submission" date="2024-09" db="EMBL/GenBank/DDBJ databases">
        <authorList>
            <person name="Sun Q."/>
            <person name="Mori K."/>
        </authorList>
    </citation>
    <scope>NUCLEOTIDE SEQUENCE</scope>
    <source>
        <strain evidence="5">KCTC 62575</strain>
    </source>
</reference>
<dbReference type="EMBL" id="JBHRSF010000071">
    <property type="protein sequence ID" value="MFC2996574.1"/>
    <property type="molecule type" value="Genomic_DNA"/>
</dbReference>
<name>A0A371YVL1_9GAMM</name>